<keyword evidence="3" id="KW-1185">Reference proteome</keyword>
<proteinExistence type="predicted"/>
<dbReference type="GeneID" id="10003050"/>
<name>E3WH28_9VIRU</name>
<dbReference type="EMBL" id="AB597949">
    <property type="protein sequence ID" value="BAJ40166.1"/>
    <property type="molecule type" value="Genomic_DNA"/>
</dbReference>
<protein>
    <recommendedName>
        <fullName evidence="4">Capsid protein</fullName>
    </recommendedName>
</protein>
<feature type="compositionally biased region" description="Basic residues" evidence="1">
    <location>
        <begin position="1"/>
        <end position="31"/>
    </location>
</feature>
<feature type="region of interest" description="Disordered" evidence="1">
    <location>
        <begin position="1"/>
        <end position="49"/>
    </location>
</feature>
<dbReference type="Proteomes" id="UP000207618">
    <property type="component" value="Segment"/>
</dbReference>
<dbReference type="KEGG" id="vg:10003050"/>
<dbReference type="Pfam" id="PF25628">
    <property type="entry name" value="Shotoku_capsid"/>
    <property type="match status" value="1"/>
</dbReference>
<accession>E3WH28</accession>
<evidence type="ECO:0000256" key="1">
    <source>
        <dbReference type="SAM" id="MobiDB-lite"/>
    </source>
</evidence>
<dbReference type="InterPro" id="IPR057959">
    <property type="entry name" value="Shotoku_capsid"/>
</dbReference>
<evidence type="ECO:0000313" key="3">
    <source>
        <dbReference type="Proteomes" id="UP000207618"/>
    </source>
</evidence>
<evidence type="ECO:0008006" key="4">
    <source>
        <dbReference type="Google" id="ProtNLM"/>
    </source>
</evidence>
<evidence type="ECO:0000313" key="2">
    <source>
        <dbReference type="EMBL" id="BAJ40166.1"/>
    </source>
</evidence>
<reference evidence="2 3" key="1">
    <citation type="journal article" date="2011" name="Aquat. Microb. Ecol.">
        <title>Isolation and characterisation of a single-stranded DNA virus infecting the marine planktonic diatom Chaetoceros tenuissimus.</title>
        <authorList>
            <person name="Tomaru Y."/>
            <person name="Shirai Y."/>
            <person name="Toyoda K."/>
            <person name="Nagasaki K."/>
        </authorList>
    </citation>
    <scope>NUCLEOTIDE SEQUENCE [LARGE SCALE GENOMIC DNA]</scope>
    <source>
        <strain evidence="2">CtenDNAV06</strain>
    </source>
</reference>
<organism evidence="2 3">
    <name type="scientific">Protobacilladnavirus tenuis</name>
    <dbReference type="NCBI Taxonomy" id="3052706"/>
    <lineage>
        <taxon>Viruses</taxon>
        <taxon>Monodnaviria</taxon>
        <taxon>Shotokuvirae</taxon>
        <taxon>Cressdnaviricota</taxon>
        <taxon>Arfiviricetes</taxon>
        <taxon>Baphyvirales</taxon>
        <taxon>Bacilladnaviridae</taxon>
        <taxon>Protobacilladnavirus</taxon>
    </lineage>
</organism>
<feature type="compositionally biased region" description="Polar residues" evidence="1">
    <location>
        <begin position="36"/>
        <end position="49"/>
    </location>
</feature>
<dbReference type="RefSeq" id="YP_004046697.1">
    <property type="nucleotide sequence ID" value="NC_014748.1"/>
</dbReference>
<sequence length="372" mass="41455">MPVRKKRTGKRNARGRGTRKPARKKATRKKAPATSVRKNPTSSHHAQSFAVMTNPFSKATQRPKIPDGSTVASLSRRIQRVSEIKNKQGEDIMDLVMCPALGLACVIKNVDGENATLLYKHYPFINQGVESSFDGAQIVNDHAIAKWRLVSQGISFQLANTDEENDGWWEACRFNPTIDPAHFDLARADGTQSGTFAGNTVLLTPDSNYFSSGTGADGPAFTLKGNMVEQPGYTTGLLKDIHKHQFKLLNNNHNIEWQDRNQELSISGVISSTDNVNSVVNLQDADKFLQLYNELYCNSYDCIFIRFHCRVNNGSTSNGSKLIMNAIQNVEMVYSPQSDLATYHEINKAHAKVKAYLDKMNDSQNVVMRNAR</sequence>